<keyword evidence="2" id="KW-1185">Reference proteome</keyword>
<name>A0A1I3SJ40_9HYPH</name>
<proteinExistence type="predicted"/>
<gene>
    <name evidence="1" type="ORF">SAMN03080618_03367</name>
</gene>
<evidence type="ECO:0000313" key="2">
    <source>
        <dbReference type="Proteomes" id="UP000242763"/>
    </source>
</evidence>
<evidence type="ECO:0000313" key="1">
    <source>
        <dbReference type="EMBL" id="SFJ57661.1"/>
    </source>
</evidence>
<dbReference type="EMBL" id="FORF01000030">
    <property type="protein sequence ID" value="SFJ57661.1"/>
    <property type="molecule type" value="Genomic_DNA"/>
</dbReference>
<dbReference type="AlphaFoldDB" id="A0A1I3SJ40"/>
<dbReference type="Proteomes" id="UP000242763">
    <property type="component" value="Unassembled WGS sequence"/>
</dbReference>
<dbReference type="RefSeq" id="WP_175556763.1">
    <property type="nucleotide sequence ID" value="NZ_FORF01000030.1"/>
</dbReference>
<accession>A0A1I3SJ40</accession>
<protein>
    <submittedName>
        <fullName evidence="1">Uncharacterized protein</fullName>
    </submittedName>
</protein>
<sequence length="57" mass="6559">MLEIATDEAIALRRFAKEYQIDPDQAARFVLREYLIASGYLELEHELDEDTETVGEA</sequence>
<reference evidence="2" key="1">
    <citation type="submission" date="2016-10" db="EMBL/GenBank/DDBJ databases">
        <authorList>
            <person name="Varghese N."/>
            <person name="Submissions S."/>
        </authorList>
    </citation>
    <scope>NUCLEOTIDE SEQUENCE [LARGE SCALE GENOMIC DNA]</scope>
    <source>
        <strain evidence="2">DSM 21857</strain>
    </source>
</reference>
<organism evidence="1 2">
    <name type="scientific">Aquamicrobium aerolatum DSM 21857</name>
    <dbReference type="NCBI Taxonomy" id="1121003"/>
    <lineage>
        <taxon>Bacteria</taxon>
        <taxon>Pseudomonadati</taxon>
        <taxon>Pseudomonadota</taxon>
        <taxon>Alphaproteobacteria</taxon>
        <taxon>Hyphomicrobiales</taxon>
        <taxon>Phyllobacteriaceae</taxon>
        <taxon>Aerobium</taxon>
    </lineage>
</organism>